<dbReference type="SUPFAM" id="SSF53098">
    <property type="entry name" value="Ribonuclease H-like"/>
    <property type="match status" value="1"/>
</dbReference>
<sequence>MKLKGAVFTSFDTETTGLNPDKGDRIIEIGGISFDRRGIRSRFNSLINPGIPVPEKATEINGITNKMLEKAPGTSKVIQDFCAFTGNSILLAYNAGFDIAFLKTELQRIKYEYKIKEYYDILKVVRDVFPGEPSYKLQVIAPKLGIQAKDAHRAEDDARVAMEVFLKAMEVVNKEQILQEKNPSLIQ</sequence>
<dbReference type="NCBIfam" id="TIGR00573">
    <property type="entry name" value="dnaq"/>
    <property type="match status" value="1"/>
</dbReference>
<comment type="function">
    <text evidence="1">DNA polymerase III is a complex, multichain enzyme responsible for most of the replicative synthesis in bacteria. The epsilon subunit contain the editing function and is a proofreading 3'-5' exonuclease.</text>
</comment>
<dbReference type="InterPro" id="IPR036397">
    <property type="entry name" value="RNaseH_sf"/>
</dbReference>
<dbReference type="EMBL" id="JADIMM010000097">
    <property type="protein sequence ID" value="MBO8458241.1"/>
    <property type="molecule type" value="Genomic_DNA"/>
</dbReference>
<reference evidence="4" key="1">
    <citation type="submission" date="2020-10" db="EMBL/GenBank/DDBJ databases">
        <authorList>
            <person name="Gilroy R."/>
        </authorList>
    </citation>
    <scope>NUCLEOTIDE SEQUENCE</scope>
    <source>
        <strain evidence="4">10532</strain>
    </source>
</reference>
<feature type="domain" description="Exonuclease" evidence="3">
    <location>
        <begin position="7"/>
        <end position="174"/>
    </location>
</feature>
<keyword evidence="4" id="KW-0269">Exonuclease</keyword>
<dbReference type="Pfam" id="PF00929">
    <property type="entry name" value="RNase_T"/>
    <property type="match status" value="1"/>
</dbReference>
<evidence type="ECO:0000259" key="3">
    <source>
        <dbReference type="SMART" id="SM00479"/>
    </source>
</evidence>
<dbReference type="InterPro" id="IPR012337">
    <property type="entry name" value="RNaseH-like_sf"/>
</dbReference>
<evidence type="ECO:0000256" key="1">
    <source>
        <dbReference type="ARBA" id="ARBA00025483"/>
    </source>
</evidence>
<organism evidence="4 5">
    <name type="scientific">Candidatus Gallitreponema excrementavium</name>
    <dbReference type="NCBI Taxonomy" id="2840840"/>
    <lineage>
        <taxon>Bacteria</taxon>
        <taxon>Pseudomonadati</taxon>
        <taxon>Spirochaetota</taxon>
        <taxon>Spirochaetia</taxon>
        <taxon>Spirochaetales</taxon>
        <taxon>Candidatus Gallitreponema</taxon>
    </lineage>
</organism>
<reference evidence="4" key="2">
    <citation type="journal article" date="2021" name="PeerJ">
        <title>Extensive microbial diversity within the chicken gut microbiome revealed by metagenomics and culture.</title>
        <authorList>
            <person name="Gilroy R."/>
            <person name="Ravi A."/>
            <person name="Getino M."/>
            <person name="Pursley I."/>
            <person name="Horton D.L."/>
            <person name="Alikhan N.F."/>
            <person name="Baker D."/>
            <person name="Gharbi K."/>
            <person name="Hall N."/>
            <person name="Watson M."/>
            <person name="Adriaenssens E.M."/>
            <person name="Foster-Nyarko E."/>
            <person name="Jarju S."/>
            <person name="Secka A."/>
            <person name="Antonio M."/>
            <person name="Oren A."/>
            <person name="Chaudhuri R.R."/>
            <person name="La Ragione R."/>
            <person name="Hildebrand F."/>
            <person name="Pallen M.J."/>
        </authorList>
    </citation>
    <scope>NUCLEOTIDE SEQUENCE</scope>
    <source>
        <strain evidence="4">10532</strain>
    </source>
</reference>
<dbReference type="PANTHER" id="PTHR30231:SF41">
    <property type="entry name" value="DNA POLYMERASE III SUBUNIT EPSILON"/>
    <property type="match status" value="1"/>
</dbReference>
<protein>
    <submittedName>
        <fullName evidence="4">3'-5' exonuclease</fullName>
    </submittedName>
</protein>
<accession>A0A9D9HQE0</accession>
<dbReference type="Proteomes" id="UP000823638">
    <property type="component" value="Unassembled WGS sequence"/>
</dbReference>
<dbReference type="PANTHER" id="PTHR30231">
    <property type="entry name" value="DNA POLYMERASE III SUBUNIT EPSILON"/>
    <property type="match status" value="1"/>
</dbReference>
<dbReference type="GO" id="GO:0003887">
    <property type="term" value="F:DNA-directed DNA polymerase activity"/>
    <property type="evidence" value="ECO:0007669"/>
    <property type="project" value="InterPro"/>
</dbReference>
<keyword evidence="4" id="KW-0540">Nuclease</keyword>
<gene>
    <name evidence="4" type="ORF">IAA81_08470</name>
</gene>
<evidence type="ECO:0000256" key="2">
    <source>
        <dbReference type="ARBA" id="ARBA00026073"/>
    </source>
</evidence>
<dbReference type="AlphaFoldDB" id="A0A9D9HQE0"/>
<evidence type="ECO:0000313" key="5">
    <source>
        <dbReference type="Proteomes" id="UP000823638"/>
    </source>
</evidence>
<dbReference type="SMART" id="SM00479">
    <property type="entry name" value="EXOIII"/>
    <property type="match status" value="1"/>
</dbReference>
<dbReference type="FunFam" id="3.30.420.10:FF:000045">
    <property type="entry name" value="3'-5' exonuclease DinG"/>
    <property type="match status" value="1"/>
</dbReference>
<comment type="subunit">
    <text evidence="2">DNA polymerase III contains a core (composed of alpha, epsilon and theta chains) that associates with a tau subunit. This core dimerizes to form the POLIII' complex. PolIII' associates with the gamma complex (composed of gamma, delta, delta', psi and chi chains) and with the beta chain to form the complete DNA polymerase III complex.</text>
</comment>
<dbReference type="Gene3D" id="3.30.420.10">
    <property type="entry name" value="Ribonuclease H-like superfamily/Ribonuclease H"/>
    <property type="match status" value="1"/>
</dbReference>
<evidence type="ECO:0000313" key="4">
    <source>
        <dbReference type="EMBL" id="MBO8458241.1"/>
    </source>
</evidence>
<proteinExistence type="predicted"/>
<dbReference type="CDD" id="cd06127">
    <property type="entry name" value="DEDDh"/>
    <property type="match status" value="1"/>
</dbReference>
<name>A0A9D9HQE0_9SPIR</name>
<dbReference type="GO" id="GO:0003677">
    <property type="term" value="F:DNA binding"/>
    <property type="evidence" value="ECO:0007669"/>
    <property type="project" value="InterPro"/>
</dbReference>
<dbReference type="InterPro" id="IPR013520">
    <property type="entry name" value="Ribonucl_H"/>
</dbReference>
<keyword evidence="4" id="KW-0378">Hydrolase</keyword>
<dbReference type="GO" id="GO:0005829">
    <property type="term" value="C:cytosol"/>
    <property type="evidence" value="ECO:0007669"/>
    <property type="project" value="TreeGrafter"/>
</dbReference>
<dbReference type="GO" id="GO:0008408">
    <property type="term" value="F:3'-5' exonuclease activity"/>
    <property type="evidence" value="ECO:0007669"/>
    <property type="project" value="TreeGrafter"/>
</dbReference>
<comment type="caution">
    <text evidence="4">The sequence shown here is derived from an EMBL/GenBank/DDBJ whole genome shotgun (WGS) entry which is preliminary data.</text>
</comment>
<dbReference type="InterPro" id="IPR006054">
    <property type="entry name" value="DnaQ"/>
</dbReference>
<dbReference type="GO" id="GO:0045004">
    <property type="term" value="P:DNA replication proofreading"/>
    <property type="evidence" value="ECO:0007669"/>
    <property type="project" value="TreeGrafter"/>
</dbReference>